<dbReference type="Gene3D" id="1.10.10.10">
    <property type="entry name" value="Winged helix-like DNA-binding domain superfamily/Winged helix DNA-binding domain"/>
    <property type="match status" value="1"/>
</dbReference>
<dbReference type="Gene3D" id="6.10.250.690">
    <property type="match status" value="1"/>
</dbReference>
<evidence type="ECO:0000259" key="8">
    <source>
        <dbReference type="PROSITE" id="PS50110"/>
    </source>
</evidence>
<dbReference type="Proteomes" id="UP001140973">
    <property type="component" value="Unassembled WGS sequence"/>
</dbReference>
<keyword evidence="1 6" id="KW-0597">Phosphoprotein</keyword>
<evidence type="ECO:0000256" key="1">
    <source>
        <dbReference type="ARBA" id="ARBA00022553"/>
    </source>
</evidence>
<dbReference type="InterPro" id="IPR036388">
    <property type="entry name" value="WH-like_DNA-bd_sf"/>
</dbReference>
<dbReference type="GO" id="GO:0032993">
    <property type="term" value="C:protein-DNA complex"/>
    <property type="evidence" value="ECO:0007669"/>
    <property type="project" value="TreeGrafter"/>
</dbReference>
<dbReference type="GO" id="GO:0000156">
    <property type="term" value="F:phosphorelay response regulator activity"/>
    <property type="evidence" value="ECO:0007669"/>
    <property type="project" value="TreeGrafter"/>
</dbReference>
<dbReference type="GO" id="GO:0006355">
    <property type="term" value="P:regulation of DNA-templated transcription"/>
    <property type="evidence" value="ECO:0007669"/>
    <property type="project" value="InterPro"/>
</dbReference>
<feature type="modified residue" description="4-aspartylphosphate" evidence="6">
    <location>
        <position position="56"/>
    </location>
</feature>
<dbReference type="Proteomes" id="UP001140979">
    <property type="component" value="Unassembled WGS sequence"/>
</dbReference>
<name>A0A9X4FKZ5_9VIBR</name>
<dbReference type="InterPro" id="IPR011006">
    <property type="entry name" value="CheY-like_superfamily"/>
</dbReference>
<dbReference type="InterPro" id="IPR001789">
    <property type="entry name" value="Sig_transdc_resp-reg_receiver"/>
</dbReference>
<gene>
    <name evidence="11" type="ORF">L9W73_07460</name>
    <name evidence="10" type="ORF">L9W94_11190</name>
</gene>
<dbReference type="SMART" id="SM00862">
    <property type="entry name" value="Trans_reg_C"/>
    <property type="match status" value="1"/>
</dbReference>
<feature type="domain" description="OmpR/PhoB-type" evidence="9">
    <location>
        <begin position="136"/>
        <end position="237"/>
    </location>
</feature>
<evidence type="ECO:0000256" key="7">
    <source>
        <dbReference type="PROSITE-ProRule" id="PRU01091"/>
    </source>
</evidence>
<dbReference type="InterPro" id="IPR039420">
    <property type="entry name" value="WalR-like"/>
</dbReference>
<dbReference type="EMBL" id="JAKNBA010000017">
    <property type="protein sequence ID" value="MDE1242701.1"/>
    <property type="molecule type" value="Genomic_DNA"/>
</dbReference>
<evidence type="ECO:0000256" key="2">
    <source>
        <dbReference type="ARBA" id="ARBA00023012"/>
    </source>
</evidence>
<proteinExistence type="predicted"/>
<dbReference type="Pfam" id="PF00486">
    <property type="entry name" value="Trans_reg_C"/>
    <property type="match status" value="1"/>
</dbReference>
<organism evidence="11 12">
    <name type="scientific">Vibrio aestuarianus</name>
    <dbReference type="NCBI Taxonomy" id="28171"/>
    <lineage>
        <taxon>Bacteria</taxon>
        <taxon>Pseudomonadati</taxon>
        <taxon>Pseudomonadota</taxon>
        <taxon>Gammaproteobacteria</taxon>
        <taxon>Vibrionales</taxon>
        <taxon>Vibrionaceae</taxon>
        <taxon>Vibrio</taxon>
    </lineage>
</organism>
<dbReference type="GO" id="GO:0000976">
    <property type="term" value="F:transcription cis-regulatory region binding"/>
    <property type="evidence" value="ECO:0007669"/>
    <property type="project" value="TreeGrafter"/>
</dbReference>
<evidence type="ECO:0000313" key="10">
    <source>
        <dbReference type="EMBL" id="MDE1242701.1"/>
    </source>
</evidence>
<keyword evidence="2" id="KW-0902">Two-component regulatory system</keyword>
<protein>
    <submittedName>
        <fullName evidence="11">Response regulator</fullName>
    </submittedName>
</protein>
<dbReference type="PROSITE" id="PS50110">
    <property type="entry name" value="RESPONSE_REGULATORY"/>
    <property type="match status" value="1"/>
</dbReference>
<dbReference type="GO" id="GO:0005829">
    <property type="term" value="C:cytosol"/>
    <property type="evidence" value="ECO:0007669"/>
    <property type="project" value="TreeGrafter"/>
</dbReference>
<dbReference type="PROSITE" id="PS51755">
    <property type="entry name" value="OMPR_PHOB"/>
    <property type="match status" value="1"/>
</dbReference>
<sequence>MQARTRIVVVDDDKEIRELLDEYLTKSGYEIITLADGVALLSYLEQNTYPDLILLDVMMPGDDGFTLCQKIRRNSNVPIIMLTAVSDETDQIIGLEIGADDYVAKPFSPRQLMARIKALLRRVQVSDDKPTDSASTKQITFGDWQLDTLSHRIMHLERDEGHDLSGSDFALLMLFLTHPNEVLDRDTISHATRGREALPYERGIDVQLSRLRQRLGDSAKYPHYIKTMRGNGYILSVPVTYGS</sequence>
<dbReference type="SMART" id="SM00448">
    <property type="entry name" value="REC"/>
    <property type="match status" value="1"/>
</dbReference>
<dbReference type="PANTHER" id="PTHR48111">
    <property type="entry name" value="REGULATOR OF RPOS"/>
    <property type="match status" value="1"/>
</dbReference>
<reference evidence="11" key="1">
    <citation type="submission" date="2022-02" db="EMBL/GenBank/DDBJ databases">
        <title>Emergence and expansion in Europe of a Vibrio aestuarianus clonal complex pathogenic for oysters.</title>
        <authorList>
            <person name="Mesnil A."/>
            <person name="Travers M.-A."/>
        </authorList>
    </citation>
    <scope>NUCLEOTIDE SEQUENCE</scope>
    <source>
        <strain evidence="11">151-ITT-15-cp-1</strain>
        <strain evidence="10">19_064_11T1</strain>
    </source>
</reference>
<feature type="domain" description="Response regulatory" evidence="8">
    <location>
        <begin position="6"/>
        <end position="120"/>
    </location>
</feature>
<keyword evidence="4 7" id="KW-0238">DNA-binding</keyword>
<dbReference type="AlphaFoldDB" id="A0A9X4FKZ5"/>
<dbReference type="InterPro" id="IPR016032">
    <property type="entry name" value="Sig_transdc_resp-reg_C-effctor"/>
</dbReference>
<feature type="DNA-binding region" description="OmpR/PhoB-type" evidence="7">
    <location>
        <begin position="136"/>
        <end position="237"/>
    </location>
</feature>
<comment type="caution">
    <text evidence="11">The sequence shown here is derived from an EMBL/GenBank/DDBJ whole genome shotgun (WGS) entry which is preliminary data.</text>
</comment>
<evidence type="ECO:0000256" key="4">
    <source>
        <dbReference type="ARBA" id="ARBA00023125"/>
    </source>
</evidence>
<keyword evidence="3" id="KW-0805">Transcription regulation</keyword>
<evidence type="ECO:0000313" key="11">
    <source>
        <dbReference type="EMBL" id="MDE1357136.1"/>
    </source>
</evidence>
<dbReference type="SUPFAM" id="SSF46894">
    <property type="entry name" value="C-terminal effector domain of the bipartite response regulators"/>
    <property type="match status" value="1"/>
</dbReference>
<dbReference type="InterPro" id="IPR001867">
    <property type="entry name" value="OmpR/PhoB-type_DNA-bd"/>
</dbReference>
<dbReference type="Gene3D" id="3.40.50.2300">
    <property type="match status" value="1"/>
</dbReference>
<dbReference type="FunFam" id="3.40.50.2300:FF:000001">
    <property type="entry name" value="DNA-binding response regulator PhoB"/>
    <property type="match status" value="1"/>
</dbReference>
<keyword evidence="5" id="KW-0804">Transcription</keyword>
<accession>A0A9X4FKZ5</accession>
<dbReference type="SUPFAM" id="SSF52172">
    <property type="entry name" value="CheY-like"/>
    <property type="match status" value="1"/>
</dbReference>
<evidence type="ECO:0000256" key="5">
    <source>
        <dbReference type="ARBA" id="ARBA00023163"/>
    </source>
</evidence>
<dbReference type="RefSeq" id="WP_176245903.1">
    <property type="nucleotide sequence ID" value="NZ_JAAKZK010000017.1"/>
</dbReference>
<evidence type="ECO:0000256" key="3">
    <source>
        <dbReference type="ARBA" id="ARBA00023015"/>
    </source>
</evidence>
<dbReference type="Pfam" id="PF00072">
    <property type="entry name" value="Response_reg"/>
    <property type="match status" value="1"/>
</dbReference>
<evidence type="ECO:0000259" key="9">
    <source>
        <dbReference type="PROSITE" id="PS51755"/>
    </source>
</evidence>
<dbReference type="EMBL" id="JAKNAP010000019">
    <property type="protein sequence ID" value="MDE1357136.1"/>
    <property type="molecule type" value="Genomic_DNA"/>
</dbReference>
<evidence type="ECO:0000256" key="6">
    <source>
        <dbReference type="PROSITE-ProRule" id="PRU00169"/>
    </source>
</evidence>
<evidence type="ECO:0000313" key="12">
    <source>
        <dbReference type="Proteomes" id="UP001140973"/>
    </source>
</evidence>
<dbReference type="CDD" id="cd00383">
    <property type="entry name" value="trans_reg_C"/>
    <property type="match status" value="1"/>
</dbReference>
<dbReference type="PANTHER" id="PTHR48111:SF4">
    <property type="entry name" value="DNA-BINDING DUAL TRANSCRIPTIONAL REGULATOR OMPR"/>
    <property type="match status" value="1"/>
</dbReference>